<dbReference type="EMBL" id="JBGBPQ010000011">
    <property type="protein sequence ID" value="KAL1515588.1"/>
    <property type="molecule type" value="Genomic_DNA"/>
</dbReference>
<gene>
    <name evidence="2" type="ORF">AB1Y20_002208</name>
</gene>
<evidence type="ECO:0000256" key="1">
    <source>
        <dbReference type="SAM" id="MobiDB-lite"/>
    </source>
</evidence>
<reference evidence="2 3" key="1">
    <citation type="journal article" date="2024" name="Science">
        <title>Giant polyketide synthase enzymes in the biosynthesis of giant marine polyether toxins.</title>
        <authorList>
            <person name="Fallon T.R."/>
            <person name="Shende V.V."/>
            <person name="Wierzbicki I.H."/>
            <person name="Pendleton A.L."/>
            <person name="Watervoot N.F."/>
            <person name="Auber R.P."/>
            <person name="Gonzalez D.J."/>
            <person name="Wisecaver J.H."/>
            <person name="Moore B.S."/>
        </authorList>
    </citation>
    <scope>NUCLEOTIDE SEQUENCE [LARGE SCALE GENOMIC DNA]</scope>
    <source>
        <strain evidence="2 3">12B1</strain>
    </source>
</reference>
<accession>A0AB34J7A7</accession>
<dbReference type="AlphaFoldDB" id="A0AB34J7A7"/>
<comment type="caution">
    <text evidence="2">The sequence shown here is derived from an EMBL/GenBank/DDBJ whole genome shotgun (WGS) entry which is preliminary data.</text>
</comment>
<feature type="compositionally biased region" description="Basic and acidic residues" evidence="1">
    <location>
        <begin position="268"/>
        <end position="283"/>
    </location>
</feature>
<feature type="region of interest" description="Disordered" evidence="1">
    <location>
        <begin position="98"/>
        <end position="126"/>
    </location>
</feature>
<feature type="compositionally biased region" description="Basic and acidic residues" evidence="1">
    <location>
        <begin position="173"/>
        <end position="210"/>
    </location>
</feature>
<evidence type="ECO:0000313" key="2">
    <source>
        <dbReference type="EMBL" id="KAL1515588.1"/>
    </source>
</evidence>
<protein>
    <submittedName>
        <fullName evidence="2">Uncharacterized protein</fullName>
    </submittedName>
</protein>
<organism evidence="2 3">
    <name type="scientific">Prymnesium parvum</name>
    <name type="common">Toxic golden alga</name>
    <dbReference type="NCBI Taxonomy" id="97485"/>
    <lineage>
        <taxon>Eukaryota</taxon>
        <taxon>Haptista</taxon>
        <taxon>Haptophyta</taxon>
        <taxon>Prymnesiophyceae</taxon>
        <taxon>Prymnesiales</taxon>
        <taxon>Prymnesiaceae</taxon>
        <taxon>Prymnesium</taxon>
    </lineage>
</organism>
<keyword evidence="3" id="KW-1185">Reference proteome</keyword>
<sequence>MEARLRVENDELKAKNKTLQDEYEALTSDFTQLGEYYKQKDAKLKEIEPELQRSAEEKARAEGELRELRTRHKDLTTKVEKLQRELAALRRDQLGLASARSSAAAIAPRLTKAVQTDEAEGGGEAREEELLQHVASLEREGAALRAERGQERRTVQAERGEWEKARGMWAKERGEWAKERGEWEKERGEWEKEKGKWQKERAEWEKERRARAAPVVQPEVRQAQEKARQAEASAEGARSLCALLEGEKAALAEKVRLLEDQLRAASREAEARAREASADEPASKRRRGEGVEGPPHTLPPQTAASARDGSVQQLIASLGGELARHVYSPCSLARLPAATPPTALAIELSHAAAAALDALCAAVCARGNSFAHEFLLRLAAAVVGEARGSALGGAALQRAVLYCQLAGRCCRARREGARLRALAFEVCRHRRVLEPALLAAMSCAWAEPLAASPLPRRDGEGGEPEFGLCETLALLMNLVPDEPSEQTEAELHRRACALLRRNCGWEVPAPRAQLDEQAEALLRRLVANCWARGNDARAHECSCAIELIASSRGWQWTMDVLVIGQLQPLLQRRDSSSGSVASILRLLGWLGALAPVQSPRTAWLREQLVGVLQMAGVEKYDDEAKAAAAGAIVHMTSTVGELAEDAVAAVDAVASWLEQRNSAGEQNTLQQQLQNKFYELR</sequence>
<feature type="compositionally biased region" description="Low complexity" evidence="1">
    <location>
        <begin position="98"/>
        <end position="107"/>
    </location>
</feature>
<proteinExistence type="predicted"/>
<dbReference type="Proteomes" id="UP001515480">
    <property type="component" value="Unassembled WGS sequence"/>
</dbReference>
<feature type="region of interest" description="Disordered" evidence="1">
    <location>
        <begin position="173"/>
        <end position="228"/>
    </location>
</feature>
<name>A0AB34J7A7_PRYPA</name>
<feature type="region of interest" description="Disordered" evidence="1">
    <location>
        <begin position="268"/>
        <end position="306"/>
    </location>
</feature>
<evidence type="ECO:0000313" key="3">
    <source>
        <dbReference type="Proteomes" id="UP001515480"/>
    </source>
</evidence>